<feature type="transmembrane region" description="Helical" evidence="7">
    <location>
        <begin position="254"/>
        <end position="271"/>
    </location>
</feature>
<keyword evidence="5 7" id="KW-1133">Transmembrane helix</keyword>
<dbReference type="PANTHER" id="PTHR23514:SF3">
    <property type="entry name" value="BYPASS OF STOP CODON PROTEIN 6"/>
    <property type="match status" value="1"/>
</dbReference>
<feature type="transmembrane region" description="Helical" evidence="7">
    <location>
        <begin position="12"/>
        <end position="30"/>
    </location>
</feature>
<dbReference type="PANTHER" id="PTHR23514">
    <property type="entry name" value="BYPASS OF STOP CODON PROTEIN 6"/>
    <property type="match status" value="1"/>
</dbReference>
<gene>
    <name evidence="9" type="ORF">BXY41_11294</name>
</gene>
<evidence type="ECO:0000256" key="3">
    <source>
        <dbReference type="ARBA" id="ARBA00022448"/>
    </source>
</evidence>
<dbReference type="InterPro" id="IPR020846">
    <property type="entry name" value="MFS_dom"/>
</dbReference>
<dbReference type="InterPro" id="IPR051788">
    <property type="entry name" value="MFS_Transporter"/>
</dbReference>
<dbReference type="RefSeq" id="WP_104438633.1">
    <property type="nucleotide sequence ID" value="NZ_PTJA01000012.1"/>
</dbReference>
<feature type="transmembrane region" description="Helical" evidence="7">
    <location>
        <begin position="372"/>
        <end position="390"/>
    </location>
</feature>
<evidence type="ECO:0000259" key="8">
    <source>
        <dbReference type="PROSITE" id="PS50850"/>
    </source>
</evidence>
<evidence type="ECO:0000256" key="6">
    <source>
        <dbReference type="ARBA" id="ARBA00023136"/>
    </source>
</evidence>
<dbReference type="EMBL" id="PTJA01000012">
    <property type="protein sequence ID" value="PPK78935.1"/>
    <property type="molecule type" value="Genomic_DNA"/>
</dbReference>
<keyword evidence="4 7" id="KW-0812">Transmembrane</keyword>
<sequence>MNNKRYYPTAFALYFSFFIHGIGASILSQYKTNFARAWGAGQLADGSYDVSTVVTVIAALGLGRLLAHFVAGPFSDRYGRKLSGLIGVGLYVIFFAGIILSPNMAAAYCFAILGGAANSFLDTCVSPTCMEIFVNNGSIANMFTKFSMCVSQFLLPFFILLVGNAGLPYTTLFIICGAAILADGLLILLLPFPEREKKVVNGVKTKQERMKFTPVSVAAILIGFTSSSTFMLWLNCNKELGQLYGMTNPSLIQSYYAAGTAVAIIVTAFLIKKGLGEKTVLILYPAVSTVMLLLCYWIRTPQICIIGGFVIGYAGAGGVLQLAVATTIQFFPENKATATSFVMIASSVANYTILSLAGYLTRIGGSEGPRMILLLNAGVTFLGVMLAVFVKVMEKRQKVS</sequence>
<dbReference type="Gene3D" id="1.20.1250.20">
    <property type="entry name" value="MFS general substrate transporter like domains"/>
    <property type="match status" value="2"/>
</dbReference>
<evidence type="ECO:0000313" key="10">
    <source>
        <dbReference type="Proteomes" id="UP000237749"/>
    </source>
</evidence>
<feature type="transmembrane region" description="Helical" evidence="7">
    <location>
        <begin position="105"/>
        <end position="125"/>
    </location>
</feature>
<dbReference type="Proteomes" id="UP000237749">
    <property type="component" value="Unassembled WGS sequence"/>
</dbReference>
<organism evidence="9 10">
    <name type="scientific">Lacrimispora xylanisolvens</name>
    <dbReference type="NCBI Taxonomy" id="384636"/>
    <lineage>
        <taxon>Bacteria</taxon>
        <taxon>Bacillati</taxon>
        <taxon>Bacillota</taxon>
        <taxon>Clostridia</taxon>
        <taxon>Lachnospirales</taxon>
        <taxon>Lachnospiraceae</taxon>
        <taxon>Lacrimispora</taxon>
    </lineage>
</organism>
<feature type="transmembrane region" description="Helical" evidence="7">
    <location>
        <begin position="212"/>
        <end position="234"/>
    </location>
</feature>
<dbReference type="InterPro" id="IPR011701">
    <property type="entry name" value="MFS"/>
</dbReference>
<feature type="transmembrane region" description="Helical" evidence="7">
    <location>
        <begin position="280"/>
        <end position="299"/>
    </location>
</feature>
<feature type="transmembrane region" description="Helical" evidence="7">
    <location>
        <begin position="82"/>
        <end position="99"/>
    </location>
</feature>
<keyword evidence="6 7" id="KW-0472">Membrane</keyword>
<accession>A0A2S6HNJ4</accession>
<reference evidence="9 10" key="1">
    <citation type="submission" date="2018-02" db="EMBL/GenBank/DDBJ databases">
        <title>Genomic Encyclopedia of Archaeal and Bacterial Type Strains, Phase II (KMG-II): from individual species to whole genera.</title>
        <authorList>
            <person name="Goeker M."/>
        </authorList>
    </citation>
    <scope>NUCLEOTIDE SEQUENCE [LARGE SCALE GENOMIC DNA]</scope>
    <source>
        <strain evidence="9 10">DSM 3808</strain>
    </source>
</reference>
<dbReference type="GO" id="GO:0022857">
    <property type="term" value="F:transmembrane transporter activity"/>
    <property type="evidence" value="ECO:0007669"/>
    <property type="project" value="InterPro"/>
</dbReference>
<dbReference type="AlphaFoldDB" id="A0A2S6HNJ4"/>
<feature type="transmembrane region" description="Helical" evidence="7">
    <location>
        <begin position="340"/>
        <end position="360"/>
    </location>
</feature>
<evidence type="ECO:0000256" key="2">
    <source>
        <dbReference type="ARBA" id="ARBA00008335"/>
    </source>
</evidence>
<comment type="similarity">
    <text evidence="2">Belongs to the major facilitator superfamily.</text>
</comment>
<evidence type="ECO:0000256" key="1">
    <source>
        <dbReference type="ARBA" id="ARBA00004651"/>
    </source>
</evidence>
<evidence type="ECO:0000313" key="9">
    <source>
        <dbReference type="EMBL" id="PPK78935.1"/>
    </source>
</evidence>
<dbReference type="InterPro" id="IPR005829">
    <property type="entry name" value="Sugar_transporter_CS"/>
</dbReference>
<keyword evidence="3" id="KW-0813">Transport</keyword>
<feature type="transmembrane region" description="Helical" evidence="7">
    <location>
        <begin position="172"/>
        <end position="192"/>
    </location>
</feature>
<dbReference type="GO" id="GO:0005886">
    <property type="term" value="C:plasma membrane"/>
    <property type="evidence" value="ECO:0007669"/>
    <property type="project" value="UniProtKB-SubCell"/>
</dbReference>
<comment type="subcellular location">
    <subcellularLocation>
        <location evidence="1">Cell membrane</location>
        <topology evidence="1">Multi-pass membrane protein</topology>
    </subcellularLocation>
</comment>
<evidence type="ECO:0000256" key="7">
    <source>
        <dbReference type="SAM" id="Phobius"/>
    </source>
</evidence>
<feature type="transmembrane region" description="Helical" evidence="7">
    <location>
        <begin position="50"/>
        <end position="70"/>
    </location>
</feature>
<feature type="transmembrane region" description="Helical" evidence="7">
    <location>
        <begin position="305"/>
        <end position="328"/>
    </location>
</feature>
<dbReference type="PROSITE" id="PS50850">
    <property type="entry name" value="MFS"/>
    <property type="match status" value="1"/>
</dbReference>
<feature type="domain" description="Major facilitator superfamily (MFS) profile" evidence="8">
    <location>
        <begin position="9"/>
        <end position="395"/>
    </location>
</feature>
<keyword evidence="10" id="KW-1185">Reference proteome</keyword>
<protein>
    <submittedName>
        <fullName evidence="9">Putative MFS family arabinose efflux permease</fullName>
    </submittedName>
</protein>
<dbReference type="InterPro" id="IPR036259">
    <property type="entry name" value="MFS_trans_sf"/>
</dbReference>
<dbReference type="SUPFAM" id="SSF103473">
    <property type="entry name" value="MFS general substrate transporter"/>
    <property type="match status" value="1"/>
</dbReference>
<dbReference type="Pfam" id="PF07690">
    <property type="entry name" value="MFS_1"/>
    <property type="match status" value="1"/>
</dbReference>
<evidence type="ECO:0000256" key="4">
    <source>
        <dbReference type="ARBA" id="ARBA00022692"/>
    </source>
</evidence>
<evidence type="ECO:0000256" key="5">
    <source>
        <dbReference type="ARBA" id="ARBA00022989"/>
    </source>
</evidence>
<proteinExistence type="inferred from homology"/>
<dbReference type="OrthoDB" id="9800416at2"/>
<name>A0A2S6HNJ4_9FIRM</name>
<comment type="caution">
    <text evidence="9">The sequence shown here is derived from an EMBL/GenBank/DDBJ whole genome shotgun (WGS) entry which is preliminary data.</text>
</comment>
<dbReference type="PROSITE" id="PS00216">
    <property type="entry name" value="SUGAR_TRANSPORT_1"/>
    <property type="match status" value="1"/>
</dbReference>